<dbReference type="EMBL" id="CR555306">
    <property type="protein sequence ID" value="CAI09898.1"/>
    <property type="molecule type" value="Genomic_DNA"/>
</dbReference>
<proteinExistence type="predicted"/>
<evidence type="ECO:0000313" key="3">
    <source>
        <dbReference type="Proteomes" id="UP000006552"/>
    </source>
</evidence>
<feature type="compositionally biased region" description="Low complexity" evidence="1">
    <location>
        <begin position="212"/>
        <end position="229"/>
    </location>
</feature>
<dbReference type="AlphaFoldDB" id="Q5NYG6"/>
<feature type="region of interest" description="Disordered" evidence="1">
    <location>
        <begin position="1"/>
        <end position="42"/>
    </location>
</feature>
<name>Q5NYG6_AROAE</name>
<reference evidence="2 3" key="1">
    <citation type="journal article" date="2005" name="Arch. Microbiol.">
        <title>The genome sequence of an anaerobic aromatic-degrading denitrifying bacterium, strain EbN1.</title>
        <authorList>
            <person name="Rabus R."/>
            <person name="Kube M."/>
            <person name="Heider J."/>
            <person name="Beck A."/>
            <person name="Heitmann K."/>
            <person name="Widdel F."/>
            <person name="Reinhardt R."/>
        </authorList>
    </citation>
    <scope>NUCLEOTIDE SEQUENCE [LARGE SCALE GENOMIC DNA]</scope>
    <source>
        <strain evidence="2 3">EbN1</strain>
    </source>
</reference>
<gene>
    <name evidence="2" type="ORF">ebA6597</name>
</gene>
<dbReference type="Proteomes" id="UP000006552">
    <property type="component" value="Chromosome"/>
</dbReference>
<feature type="compositionally biased region" description="Polar residues" evidence="1">
    <location>
        <begin position="180"/>
        <end position="190"/>
    </location>
</feature>
<organism evidence="2 3">
    <name type="scientific">Aromatoleum aromaticum (strain DSM 19018 / LMG 30748 / EbN1)</name>
    <name type="common">Azoarcus sp. (strain EbN1)</name>
    <dbReference type="NCBI Taxonomy" id="76114"/>
    <lineage>
        <taxon>Bacteria</taxon>
        <taxon>Pseudomonadati</taxon>
        <taxon>Pseudomonadota</taxon>
        <taxon>Betaproteobacteria</taxon>
        <taxon>Rhodocyclales</taxon>
        <taxon>Rhodocyclaceae</taxon>
        <taxon>Aromatoleum</taxon>
    </lineage>
</organism>
<feature type="region of interest" description="Disordered" evidence="1">
    <location>
        <begin position="60"/>
        <end position="120"/>
    </location>
</feature>
<protein>
    <submittedName>
        <fullName evidence="2">Uncharacterized protein</fullName>
    </submittedName>
</protein>
<keyword evidence="3" id="KW-1185">Reference proteome</keyword>
<sequence>MPVVRRSRTPSPVERSRSHPPAPSHAHPSPLPPFNAQSIPGGFHEHCSAHCSPRFFAQAGDRRDAVRDHRARPRCRLPRLRPGPGRLHRHHRTAHLGPDPARRSGAGNQGAGRLHRLRRRADFSLRAAQLRSRSVLRRPRHLRRRRPGDRRRDHGRGGLTPASTPGKPACAPTPTFPVVWTTSGRSASGTSMSRRRSFSCSSSATCPARGCPSPSAWRRASSSRAGSRG</sequence>
<feature type="compositionally biased region" description="Basic residues" evidence="1">
    <location>
        <begin position="69"/>
        <end position="79"/>
    </location>
</feature>
<dbReference type="HOGENOM" id="CLU_1207807_0_0_4"/>
<accession>Q5NYG6</accession>
<evidence type="ECO:0000256" key="1">
    <source>
        <dbReference type="SAM" id="MobiDB-lite"/>
    </source>
</evidence>
<feature type="compositionally biased region" description="Basic residues" evidence="1">
    <location>
        <begin position="134"/>
        <end position="149"/>
    </location>
</feature>
<dbReference type="KEGG" id="eba:ebA6597"/>
<feature type="region of interest" description="Disordered" evidence="1">
    <location>
        <begin position="132"/>
        <end position="229"/>
    </location>
</feature>
<evidence type="ECO:0000313" key="2">
    <source>
        <dbReference type="EMBL" id="CAI09898.1"/>
    </source>
</evidence>
<dbReference type="STRING" id="76114.ebA6597"/>